<gene>
    <name evidence="1" type="ORF">XBKB1_1850003</name>
</gene>
<dbReference type="AlphaFoldDB" id="A0A077PUL8"/>
<protein>
    <submittedName>
        <fullName evidence="1">Uncharacterized protein</fullName>
    </submittedName>
</protein>
<comment type="caution">
    <text evidence="1">The sequence shown here is derived from an EMBL/GenBank/DDBJ whole genome shotgun (WGS) entry which is preliminary data.</text>
</comment>
<dbReference type="HOGENOM" id="CLU_3086304_0_0_6"/>
<name>A0A077PUL8_XENBV</name>
<evidence type="ECO:0000313" key="2">
    <source>
        <dbReference type="Proteomes" id="UP000028493"/>
    </source>
</evidence>
<sequence>MYLILLADQKSQVCHFSLRFSLAIIKSLSMRVFGYAGKIEKDVQTRCLYDAL</sequence>
<dbReference type="EMBL" id="CBSZ010000096">
    <property type="protein sequence ID" value="CDH23549.1"/>
    <property type="molecule type" value="Genomic_DNA"/>
</dbReference>
<evidence type="ECO:0000313" key="1">
    <source>
        <dbReference type="EMBL" id="CDH23549.1"/>
    </source>
</evidence>
<organism evidence="1 2">
    <name type="scientific">Xenorhabdus bovienii str. kraussei Becker Underwood</name>
    <dbReference type="NCBI Taxonomy" id="1398204"/>
    <lineage>
        <taxon>Bacteria</taxon>
        <taxon>Pseudomonadati</taxon>
        <taxon>Pseudomonadota</taxon>
        <taxon>Gammaproteobacteria</taxon>
        <taxon>Enterobacterales</taxon>
        <taxon>Morganellaceae</taxon>
        <taxon>Xenorhabdus</taxon>
    </lineage>
</organism>
<reference evidence="1" key="1">
    <citation type="submission" date="2013-07" db="EMBL/GenBank/DDBJ databases">
        <title>Sub-species coevolution in mutualistic symbiosis.</title>
        <authorList>
            <person name="Murfin K."/>
            <person name="Klassen J."/>
            <person name="Lee M."/>
            <person name="Forst S."/>
            <person name="Stock P."/>
            <person name="Goodrich-Blair H."/>
        </authorList>
    </citation>
    <scope>NUCLEOTIDE SEQUENCE [LARGE SCALE GENOMIC DNA]</scope>
    <source>
        <strain evidence="1">Kraussei Becker Underwood</strain>
    </source>
</reference>
<accession>A0A077PUL8</accession>
<dbReference type="Proteomes" id="UP000028493">
    <property type="component" value="Unassembled WGS sequence"/>
</dbReference>
<proteinExistence type="predicted"/>